<dbReference type="PANTHER" id="PTHR30589:SF0">
    <property type="entry name" value="PHOSPHATIDYLGLYCEROL--PROLIPOPROTEIN DIACYLGLYCERYL TRANSFERASE"/>
    <property type="match status" value="1"/>
</dbReference>
<evidence type="ECO:0000256" key="6">
    <source>
        <dbReference type="ARBA" id="ARBA00023136"/>
    </source>
</evidence>
<feature type="binding site" evidence="7">
    <location>
        <position position="154"/>
    </location>
    <ligand>
        <name>a 1,2-diacyl-sn-glycero-3-phospho-(1'-sn-glycerol)</name>
        <dbReference type="ChEBI" id="CHEBI:64716"/>
    </ligand>
</feature>
<evidence type="ECO:0000256" key="1">
    <source>
        <dbReference type="ARBA" id="ARBA00007150"/>
    </source>
</evidence>
<dbReference type="Pfam" id="PF01790">
    <property type="entry name" value="LGT"/>
    <property type="match status" value="1"/>
</dbReference>
<keyword evidence="3 7" id="KW-0808">Transferase</keyword>
<dbReference type="EC" id="2.5.1.145" evidence="7"/>
<comment type="pathway">
    <text evidence="7">Protein modification; lipoprotein biosynthesis (diacylglyceryl transfer).</text>
</comment>
<evidence type="ECO:0000256" key="8">
    <source>
        <dbReference type="SAM" id="MobiDB-lite"/>
    </source>
</evidence>
<dbReference type="STRING" id="1122930.SAMN02745168_0939"/>
<dbReference type="InterPro" id="IPR001640">
    <property type="entry name" value="Lgt"/>
</dbReference>
<dbReference type="NCBIfam" id="TIGR00544">
    <property type="entry name" value="lgt"/>
    <property type="match status" value="1"/>
</dbReference>
<evidence type="ECO:0000256" key="5">
    <source>
        <dbReference type="ARBA" id="ARBA00022989"/>
    </source>
</evidence>
<evidence type="ECO:0000256" key="7">
    <source>
        <dbReference type="HAMAP-Rule" id="MF_01147"/>
    </source>
</evidence>
<gene>
    <name evidence="7" type="primary">lgt</name>
    <name evidence="9" type="ORF">SAMN02745168_0939</name>
</gene>
<feature type="transmembrane region" description="Helical" evidence="7">
    <location>
        <begin position="106"/>
        <end position="128"/>
    </location>
</feature>
<dbReference type="AlphaFoldDB" id="A0A1W1ZBA0"/>
<sequence length="364" mass="39350">MNHTPIQFPGLGLSFNPDRVAFTLFGHDIYWYGIIIAAGFLLAVLYTYKRAHRFGVKQDDFLDLLLYAVPIAIVGSRIYYVIFYFSLYQYQDNGVTKVNWAEIFRIWDGGLAVYGSIIAAVITAFIFCRIKKISFGAVADLGALGLLIGQAVGRWGNFINREAFGALTDLPWRMGVVPRGGSYVEVHPTFLYESLWNVIGFFLLASLSKRRKFNGQIFLLYVAWYGFGRGLIEGLRTDSLYLWGTGLRVSQVVGFVSCAAALIIYFIHRRVKLSKLTATGGAGAEAATAAEAAPEAGLAENGSDNGTKAETLPEDRAAAPDPATGGAETPDGSAGTETDGKPAAEAGKTGEIAPTGPDKEDKGE</sequence>
<evidence type="ECO:0000313" key="10">
    <source>
        <dbReference type="Proteomes" id="UP000192790"/>
    </source>
</evidence>
<feature type="transmembrane region" description="Helical" evidence="7">
    <location>
        <begin position="247"/>
        <end position="267"/>
    </location>
</feature>
<name>A0A1W1ZBA0_9FIRM</name>
<comment type="similarity">
    <text evidence="1 7">Belongs to the Lgt family.</text>
</comment>
<keyword evidence="2 7" id="KW-1003">Cell membrane</keyword>
<feature type="transmembrane region" description="Helical" evidence="7">
    <location>
        <begin position="29"/>
        <end position="48"/>
    </location>
</feature>
<evidence type="ECO:0000256" key="4">
    <source>
        <dbReference type="ARBA" id="ARBA00022692"/>
    </source>
</evidence>
<organism evidence="9 10">
    <name type="scientific">Papillibacter cinnamivorans DSM 12816</name>
    <dbReference type="NCBI Taxonomy" id="1122930"/>
    <lineage>
        <taxon>Bacteria</taxon>
        <taxon>Bacillati</taxon>
        <taxon>Bacillota</taxon>
        <taxon>Clostridia</taxon>
        <taxon>Eubacteriales</taxon>
        <taxon>Oscillospiraceae</taxon>
        <taxon>Papillibacter</taxon>
    </lineage>
</organism>
<keyword evidence="9" id="KW-0449">Lipoprotein</keyword>
<dbReference type="OrthoDB" id="871140at2"/>
<proteinExistence type="inferred from homology"/>
<evidence type="ECO:0000256" key="2">
    <source>
        <dbReference type="ARBA" id="ARBA00022475"/>
    </source>
</evidence>
<protein>
    <recommendedName>
        <fullName evidence="7">Phosphatidylglycerol--prolipoprotein diacylglyceryl transferase</fullName>
        <ecNumber evidence="7">2.5.1.145</ecNumber>
    </recommendedName>
</protein>
<feature type="transmembrane region" description="Helical" evidence="7">
    <location>
        <begin position="189"/>
        <end position="205"/>
    </location>
</feature>
<dbReference type="EMBL" id="FWXW01000002">
    <property type="protein sequence ID" value="SMC45695.1"/>
    <property type="molecule type" value="Genomic_DNA"/>
</dbReference>
<evidence type="ECO:0000256" key="3">
    <source>
        <dbReference type="ARBA" id="ARBA00022679"/>
    </source>
</evidence>
<keyword evidence="5 7" id="KW-1133">Transmembrane helix</keyword>
<dbReference type="PANTHER" id="PTHR30589">
    <property type="entry name" value="PROLIPOPROTEIN DIACYLGLYCERYL TRANSFERASE"/>
    <property type="match status" value="1"/>
</dbReference>
<dbReference type="GO" id="GO:0042158">
    <property type="term" value="P:lipoprotein biosynthetic process"/>
    <property type="evidence" value="ECO:0007669"/>
    <property type="project" value="UniProtKB-UniRule"/>
</dbReference>
<keyword evidence="10" id="KW-1185">Reference proteome</keyword>
<keyword evidence="4 7" id="KW-0812">Transmembrane</keyword>
<feature type="region of interest" description="Disordered" evidence="8">
    <location>
        <begin position="291"/>
        <end position="364"/>
    </location>
</feature>
<dbReference type="GO" id="GO:0005886">
    <property type="term" value="C:plasma membrane"/>
    <property type="evidence" value="ECO:0007669"/>
    <property type="project" value="UniProtKB-SubCell"/>
</dbReference>
<comment type="function">
    <text evidence="7">Catalyzes the transfer of the diacylglyceryl group from phosphatidylglycerol to the sulfhydryl group of the N-terminal cysteine of a prolipoprotein, the first step in the formation of mature lipoproteins.</text>
</comment>
<reference evidence="9 10" key="1">
    <citation type="submission" date="2017-04" db="EMBL/GenBank/DDBJ databases">
        <authorList>
            <person name="Afonso C.L."/>
            <person name="Miller P.J."/>
            <person name="Scott M.A."/>
            <person name="Spackman E."/>
            <person name="Goraichik I."/>
            <person name="Dimitrov K.M."/>
            <person name="Suarez D.L."/>
            <person name="Swayne D.E."/>
        </authorList>
    </citation>
    <scope>NUCLEOTIDE SEQUENCE [LARGE SCALE GENOMIC DNA]</scope>
    <source>
        <strain evidence="9 10">DSM 12816</strain>
    </source>
</reference>
<feature type="compositionally biased region" description="Low complexity" evidence="8">
    <location>
        <begin position="291"/>
        <end position="300"/>
    </location>
</feature>
<feature type="transmembrane region" description="Helical" evidence="7">
    <location>
        <begin position="217"/>
        <end position="235"/>
    </location>
</feature>
<dbReference type="HAMAP" id="MF_01147">
    <property type="entry name" value="Lgt"/>
    <property type="match status" value="1"/>
</dbReference>
<comment type="subcellular location">
    <subcellularLocation>
        <location evidence="7">Cell membrane</location>
        <topology evidence="7">Multi-pass membrane protein</topology>
    </subcellularLocation>
</comment>
<keyword evidence="6 7" id="KW-0472">Membrane</keyword>
<evidence type="ECO:0000313" key="9">
    <source>
        <dbReference type="EMBL" id="SMC45695.1"/>
    </source>
</evidence>
<dbReference type="RefSeq" id="WP_084233582.1">
    <property type="nucleotide sequence ID" value="NZ_FWXW01000002.1"/>
</dbReference>
<accession>A0A1W1ZBA0</accession>
<dbReference type="Proteomes" id="UP000192790">
    <property type="component" value="Unassembled WGS sequence"/>
</dbReference>
<dbReference type="PROSITE" id="PS01311">
    <property type="entry name" value="LGT"/>
    <property type="match status" value="1"/>
</dbReference>
<dbReference type="UniPathway" id="UPA00664"/>
<dbReference type="GO" id="GO:0008961">
    <property type="term" value="F:phosphatidylglycerol-prolipoprotein diacylglyceryl transferase activity"/>
    <property type="evidence" value="ECO:0007669"/>
    <property type="project" value="UniProtKB-UniRule"/>
</dbReference>
<feature type="transmembrane region" description="Helical" evidence="7">
    <location>
        <begin position="64"/>
        <end position="86"/>
    </location>
</feature>
<comment type="catalytic activity">
    <reaction evidence="7">
        <text>L-cysteinyl-[prolipoprotein] + a 1,2-diacyl-sn-glycero-3-phospho-(1'-sn-glycerol) = an S-1,2-diacyl-sn-glyceryl-L-cysteinyl-[prolipoprotein] + sn-glycerol 1-phosphate + H(+)</text>
        <dbReference type="Rhea" id="RHEA:56712"/>
        <dbReference type="Rhea" id="RHEA-COMP:14679"/>
        <dbReference type="Rhea" id="RHEA-COMP:14680"/>
        <dbReference type="ChEBI" id="CHEBI:15378"/>
        <dbReference type="ChEBI" id="CHEBI:29950"/>
        <dbReference type="ChEBI" id="CHEBI:57685"/>
        <dbReference type="ChEBI" id="CHEBI:64716"/>
        <dbReference type="ChEBI" id="CHEBI:140658"/>
        <dbReference type="EC" id="2.5.1.145"/>
    </reaction>
</comment>
<feature type="transmembrane region" description="Helical" evidence="7">
    <location>
        <begin position="135"/>
        <end position="153"/>
    </location>
</feature>